<dbReference type="AlphaFoldDB" id="A0A251U2Y8"/>
<dbReference type="GO" id="GO:0016020">
    <property type="term" value="C:membrane"/>
    <property type="evidence" value="ECO:0007669"/>
    <property type="project" value="UniProtKB-SubCell"/>
</dbReference>
<dbReference type="SUPFAM" id="SSF52047">
    <property type="entry name" value="RNI-like"/>
    <property type="match status" value="1"/>
</dbReference>
<evidence type="ECO:0000256" key="1">
    <source>
        <dbReference type="ARBA" id="ARBA00004479"/>
    </source>
</evidence>
<gene>
    <name evidence="7" type="ORF">HannXRQ_Chr08g0215331</name>
</gene>
<organism evidence="7 8">
    <name type="scientific">Helianthus annuus</name>
    <name type="common">Common sunflower</name>
    <dbReference type="NCBI Taxonomy" id="4232"/>
    <lineage>
        <taxon>Eukaryota</taxon>
        <taxon>Viridiplantae</taxon>
        <taxon>Streptophyta</taxon>
        <taxon>Embryophyta</taxon>
        <taxon>Tracheophyta</taxon>
        <taxon>Spermatophyta</taxon>
        <taxon>Magnoliopsida</taxon>
        <taxon>eudicotyledons</taxon>
        <taxon>Gunneridae</taxon>
        <taxon>Pentapetalae</taxon>
        <taxon>asterids</taxon>
        <taxon>campanulids</taxon>
        <taxon>Asterales</taxon>
        <taxon>Asteraceae</taxon>
        <taxon>Asteroideae</taxon>
        <taxon>Heliantheae alliance</taxon>
        <taxon>Heliantheae</taxon>
        <taxon>Helianthus</taxon>
    </lineage>
</organism>
<sequence length="132" mass="15040">MFGIPNLSGSFYSKQFPHHLGNLSRLQYLDLSNYIDGFIFPGPIMDDITWVSSLSSLRYLDLSGITIGSHIDWFHPIINMLPSLHTLKLAFTFIVFLPLNSSISPLYIHRPLYEWHQFTIPISLATLLASCI</sequence>
<dbReference type="InterPro" id="IPR046956">
    <property type="entry name" value="RLP23-like"/>
</dbReference>
<dbReference type="Proteomes" id="UP000215914">
    <property type="component" value="Chromosome 8"/>
</dbReference>
<evidence type="ECO:0000256" key="5">
    <source>
        <dbReference type="ARBA" id="ARBA00023136"/>
    </source>
</evidence>
<keyword evidence="6" id="KW-0325">Glycoprotein</keyword>
<dbReference type="PANTHER" id="PTHR48063:SF106">
    <property type="entry name" value="LEUCINE-RICH REPEAT DOMAIN, L DOMAIN-LIKE PROTEIN-RELATED"/>
    <property type="match status" value="1"/>
</dbReference>
<evidence type="ECO:0000313" key="7">
    <source>
        <dbReference type="EMBL" id="OTG17725.1"/>
    </source>
</evidence>
<dbReference type="InterPro" id="IPR032675">
    <property type="entry name" value="LRR_dom_sf"/>
</dbReference>
<evidence type="ECO:0000256" key="6">
    <source>
        <dbReference type="ARBA" id="ARBA00023180"/>
    </source>
</evidence>
<evidence type="ECO:0000256" key="4">
    <source>
        <dbReference type="ARBA" id="ARBA00022989"/>
    </source>
</evidence>
<keyword evidence="3" id="KW-0732">Signal</keyword>
<keyword evidence="4" id="KW-1133">Transmembrane helix</keyword>
<comment type="subcellular location">
    <subcellularLocation>
        <location evidence="1">Membrane</location>
        <topology evidence="1">Single-pass type I membrane protein</topology>
    </subcellularLocation>
</comment>
<dbReference type="InParanoid" id="A0A251U2Y8"/>
<keyword evidence="8" id="KW-1185">Reference proteome</keyword>
<protein>
    <submittedName>
        <fullName evidence="7">Putative leucine-rich repeat domain, L domain-like protein</fullName>
    </submittedName>
</protein>
<dbReference type="PANTHER" id="PTHR48063">
    <property type="entry name" value="LRR RECEPTOR-LIKE KINASE"/>
    <property type="match status" value="1"/>
</dbReference>
<keyword evidence="5" id="KW-0472">Membrane</keyword>
<proteinExistence type="predicted"/>
<evidence type="ECO:0000256" key="3">
    <source>
        <dbReference type="ARBA" id="ARBA00022729"/>
    </source>
</evidence>
<dbReference type="Gene3D" id="3.80.10.10">
    <property type="entry name" value="Ribonuclease Inhibitor"/>
    <property type="match status" value="1"/>
</dbReference>
<accession>A0A251U2Y8</accession>
<evidence type="ECO:0000256" key="2">
    <source>
        <dbReference type="ARBA" id="ARBA00022692"/>
    </source>
</evidence>
<name>A0A251U2Y8_HELAN</name>
<reference evidence="8" key="1">
    <citation type="journal article" date="2017" name="Nature">
        <title>The sunflower genome provides insights into oil metabolism, flowering and Asterid evolution.</title>
        <authorList>
            <person name="Badouin H."/>
            <person name="Gouzy J."/>
            <person name="Grassa C.J."/>
            <person name="Murat F."/>
            <person name="Staton S.E."/>
            <person name="Cottret L."/>
            <person name="Lelandais-Briere C."/>
            <person name="Owens G.L."/>
            <person name="Carrere S."/>
            <person name="Mayjonade B."/>
            <person name="Legrand L."/>
            <person name="Gill N."/>
            <person name="Kane N.C."/>
            <person name="Bowers J.E."/>
            <person name="Hubner S."/>
            <person name="Bellec A."/>
            <person name="Berard A."/>
            <person name="Berges H."/>
            <person name="Blanchet N."/>
            <person name="Boniface M.C."/>
            <person name="Brunel D."/>
            <person name="Catrice O."/>
            <person name="Chaidir N."/>
            <person name="Claudel C."/>
            <person name="Donnadieu C."/>
            <person name="Faraut T."/>
            <person name="Fievet G."/>
            <person name="Helmstetter N."/>
            <person name="King M."/>
            <person name="Knapp S.J."/>
            <person name="Lai Z."/>
            <person name="Le Paslier M.C."/>
            <person name="Lippi Y."/>
            <person name="Lorenzon L."/>
            <person name="Mandel J.R."/>
            <person name="Marage G."/>
            <person name="Marchand G."/>
            <person name="Marquand E."/>
            <person name="Bret-Mestries E."/>
            <person name="Morien E."/>
            <person name="Nambeesan S."/>
            <person name="Nguyen T."/>
            <person name="Pegot-Espagnet P."/>
            <person name="Pouilly N."/>
            <person name="Raftis F."/>
            <person name="Sallet E."/>
            <person name="Schiex T."/>
            <person name="Thomas J."/>
            <person name="Vandecasteele C."/>
            <person name="Vares D."/>
            <person name="Vear F."/>
            <person name="Vautrin S."/>
            <person name="Crespi M."/>
            <person name="Mangin B."/>
            <person name="Burke J.M."/>
            <person name="Salse J."/>
            <person name="Munos S."/>
            <person name="Vincourt P."/>
            <person name="Rieseberg L.H."/>
            <person name="Langlade N.B."/>
        </authorList>
    </citation>
    <scope>NUCLEOTIDE SEQUENCE [LARGE SCALE GENOMIC DNA]</scope>
    <source>
        <strain evidence="8">cv. SF193</strain>
    </source>
</reference>
<keyword evidence="2" id="KW-0812">Transmembrane</keyword>
<dbReference type="EMBL" id="CM007897">
    <property type="protein sequence ID" value="OTG17725.1"/>
    <property type="molecule type" value="Genomic_DNA"/>
</dbReference>
<evidence type="ECO:0000313" key="8">
    <source>
        <dbReference type="Proteomes" id="UP000215914"/>
    </source>
</evidence>